<evidence type="ECO:0000313" key="3">
    <source>
        <dbReference type="Proteomes" id="UP000078503"/>
    </source>
</evidence>
<dbReference type="AlphaFoldDB" id="A0A178KLY7"/>
<evidence type="ECO:0000256" key="1">
    <source>
        <dbReference type="SAM" id="SignalP"/>
    </source>
</evidence>
<keyword evidence="3" id="KW-1185">Reference proteome</keyword>
<feature type="signal peptide" evidence="1">
    <location>
        <begin position="1"/>
        <end position="18"/>
    </location>
</feature>
<protein>
    <submittedName>
        <fullName evidence="2">Uncharacterized protein</fullName>
    </submittedName>
</protein>
<reference evidence="2 3" key="1">
    <citation type="submission" date="2016-03" db="EMBL/GenBank/DDBJ databases">
        <title>Photobacterium proteolyticum sp. nov. a protease producing bacterium isolated from ocean sediments of Laizhou Bay.</title>
        <authorList>
            <person name="Li Y."/>
        </authorList>
    </citation>
    <scope>NUCLEOTIDE SEQUENCE [LARGE SCALE GENOMIC DNA]</scope>
    <source>
        <strain evidence="2 3">R-40508</strain>
    </source>
</reference>
<dbReference type="EMBL" id="LVHF01000012">
    <property type="protein sequence ID" value="OAN18015.1"/>
    <property type="molecule type" value="Genomic_DNA"/>
</dbReference>
<comment type="caution">
    <text evidence="2">The sequence shown here is derived from an EMBL/GenBank/DDBJ whole genome shotgun (WGS) entry which is preliminary data.</text>
</comment>
<proteinExistence type="predicted"/>
<keyword evidence="1" id="KW-0732">Signal</keyword>
<name>A0A178KLY7_9GAMM</name>
<gene>
    <name evidence="2" type="ORF">A3K86_03590</name>
</gene>
<evidence type="ECO:0000313" key="2">
    <source>
        <dbReference type="EMBL" id="OAN18015.1"/>
    </source>
</evidence>
<sequence length="126" mass="14173">MKIIILFIISLFSGLVMASDSSNVIELQTIDKQHLGFALFHPEFEANSGDCVFVIVPQNTELYDLKETTILLDIKEEGEYQWSRTEDDIVVLSKGVQILEFDGNGTLVHLPSKTVLGTWFSAKPRQ</sequence>
<dbReference type="STRING" id="858640.A3K86_03590"/>
<feature type="chain" id="PRO_5008090494" evidence="1">
    <location>
        <begin position="19"/>
        <end position="126"/>
    </location>
</feature>
<accession>A0A178KLY7</accession>
<dbReference type="Proteomes" id="UP000078503">
    <property type="component" value="Unassembled WGS sequence"/>
</dbReference>
<organism evidence="2 3">
    <name type="scientific">Photobacterium jeanii</name>
    <dbReference type="NCBI Taxonomy" id="858640"/>
    <lineage>
        <taxon>Bacteria</taxon>
        <taxon>Pseudomonadati</taxon>
        <taxon>Pseudomonadota</taxon>
        <taxon>Gammaproteobacteria</taxon>
        <taxon>Vibrionales</taxon>
        <taxon>Vibrionaceae</taxon>
        <taxon>Photobacterium</taxon>
    </lineage>
</organism>